<dbReference type="Gene3D" id="3.30.470.20">
    <property type="entry name" value="ATP-grasp fold, B domain"/>
    <property type="match status" value="1"/>
</dbReference>
<protein>
    <recommendedName>
        <fullName evidence="7">Phosphoribosylaminoimidazole-succinocarboxamide synthase</fullName>
        <ecNumber evidence="7">6.3.2.6</ecNumber>
    </recommendedName>
    <alternativeName>
        <fullName evidence="7">SAICAR synthetase</fullName>
    </alternativeName>
</protein>
<gene>
    <name evidence="7" type="primary">purC</name>
    <name evidence="9" type="ORF">EDD63_12319</name>
</gene>
<keyword evidence="3 7" id="KW-0547">Nucleotide-binding</keyword>
<comment type="catalytic activity">
    <reaction evidence="6 7">
        <text>5-amino-1-(5-phospho-D-ribosyl)imidazole-4-carboxylate + L-aspartate + ATP = (2S)-2-[5-amino-1-(5-phospho-beta-D-ribosyl)imidazole-4-carboxamido]succinate + ADP + phosphate + 2 H(+)</text>
        <dbReference type="Rhea" id="RHEA:22628"/>
        <dbReference type="ChEBI" id="CHEBI:15378"/>
        <dbReference type="ChEBI" id="CHEBI:29991"/>
        <dbReference type="ChEBI" id="CHEBI:30616"/>
        <dbReference type="ChEBI" id="CHEBI:43474"/>
        <dbReference type="ChEBI" id="CHEBI:58443"/>
        <dbReference type="ChEBI" id="CHEBI:77657"/>
        <dbReference type="ChEBI" id="CHEBI:456216"/>
        <dbReference type="EC" id="6.3.2.6"/>
    </reaction>
</comment>
<dbReference type="HAMAP" id="MF_00137">
    <property type="entry name" value="SAICAR_synth"/>
    <property type="match status" value="1"/>
</dbReference>
<dbReference type="GO" id="GO:0005524">
    <property type="term" value="F:ATP binding"/>
    <property type="evidence" value="ECO:0007669"/>
    <property type="project" value="UniProtKB-KW"/>
</dbReference>
<organism evidence="9 10">
    <name type="scientific">Breznakia blatticola</name>
    <dbReference type="NCBI Taxonomy" id="1754012"/>
    <lineage>
        <taxon>Bacteria</taxon>
        <taxon>Bacillati</taxon>
        <taxon>Bacillota</taxon>
        <taxon>Erysipelotrichia</taxon>
        <taxon>Erysipelotrichales</taxon>
        <taxon>Erysipelotrichaceae</taxon>
        <taxon>Breznakia</taxon>
    </lineage>
</organism>
<evidence type="ECO:0000256" key="6">
    <source>
        <dbReference type="ARBA" id="ARBA00048475"/>
    </source>
</evidence>
<evidence type="ECO:0000256" key="7">
    <source>
        <dbReference type="HAMAP-Rule" id="MF_00137"/>
    </source>
</evidence>
<comment type="similarity">
    <text evidence="7">Belongs to the SAICAR synthetase family.</text>
</comment>
<dbReference type="GO" id="GO:0004639">
    <property type="term" value="F:phosphoribosylaminoimidazolesuccinocarboxamide synthase activity"/>
    <property type="evidence" value="ECO:0007669"/>
    <property type="project" value="UniProtKB-UniRule"/>
</dbReference>
<evidence type="ECO:0000256" key="1">
    <source>
        <dbReference type="ARBA" id="ARBA00004672"/>
    </source>
</evidence>
<dbReference type="InterPro" id="IPR050089">
    <property type="entry name" value="SAICAR_synthetase"/>
</dbReference>
<keyword evidence="5 7" id="KW-0067">ATP-binding</keyword>
<keyword evidence="2 7" id="KW-0436">Ligase</keyword>
<evidence type="ECO:0000256" key="3">
    <source>
        <dbReference type="ARBA" id="ARBA00022741"/>
    </source>
</evidence>
<keyword evidence="4 7" id="KW-0658">Purine biosynthesis</keyword>
<proteinExistence type="inferred from homology"/>
<evidence type="ECO:0000256" key="5">
    <source>
        <dbReference type="ARBA" id="ARBA00022840"/>
    </source>
</evidence>
<dbReference type="OrthoDB" id="9801549at2"/>
<name>A0A4R7ZGL9_9FIRM</name>
<evidence type="ECO:0000313" key="10">
    <source>
        <dbReference type="Proteomes" id="UP000294743"/>
    </source>
</evidence>
<dbReference type="EMBL" id="SODD01000023">
    <property type="protein sequence ID" value="TDW16462.1"/>
    <property type="molecule type" value="Genomic_DNA"/>
</dbReference>
<evidence type="ECO:0000259" key="8">
    <source>
        <dbReference type="Pfam" id="PF01259"/>
    </source>
</evidence>
<comment type="pathway">
    <text evidence="1 7">Purine metabolism; IMP biosynthesis via de novo pathway; 5-amino-1-(5-phospho-D-ribosyl)imidazole-4-carboxamide from 5-amino-1-(5-phospho-D-ribosyl)imidazole-4-carboxylate: step 1/2.</text>
</comment>
<evidence type="ECO:0000256" key="2">
    <source>
        <dbReference type="ARBA" id="ARBA00022598"/>
    </source>
</evidence>
<evidence type="ECO:0000313" key="9">
    <source>
        <dbReference type="EMBL" id="TDW16462.1"/>
    </source>
</evidence>
<dbReference type="Pfam" id="PF01259">
    <property type="entry name" value="SAICAR_synt"/>
    <property type="match status" value="1"/>
</dbReference>
<keyword evidence="10" id="KW-1185">Reference proteome</keyword>
<dbReference type="RefSeq" id="WP_134169881.1">
    <property type="nucleotide sequence ID" value="NZ_SODD01000023.1"/>
</dbReference>
<dbReference type="GO" id="GO:0006189">
    <property type="term" value="P:'de novo' IMP biosynthetic process"/>
    <property type="evidence" value="ECO:0007669"/>
    <property type="project" value="UniProtKB-UniRule"/>
</dbReference>
<sequence>MKTLYSGKTKDVLTDDAGRVFLFFKDSATGENGVFDPGSNTVGGSVEGKGKTGLKITSYFFELMEKHGIPTHYIGSDIDAGLMEVRKVTVPPLEFVLRYYTAGSMCRRFTLEEGIPFEPPYLEVTLKDDEQGDPLISERLCLMKGFLQPGQYDEALAVLVKVGEVLRAEVASMGYTLIDFKIELGYDENGKVVVADEITPDIWRIKDENGNIPNQIECANMLLEKIEK</sequence>
<dbReference type="PANTHER" id="PTHR43599">
    <property type="entry name" value="MULTIFUNCTIONAL PROTEIN ADE2"/>
    <property type="match status" value="1"/>
</dbReference>
<dbReference type="EC" id="6.3.2.6" evidence="7"/>
<dbReference type="Gene3D" id="3.30.200.20">
    <property type="entry name" value="Phosphorylase Kinase, domain 1"/>
    <property type="match status" value="1"/>
</dbReference>
<dbReference type="UniPathway" id="UPA00074">
    <property type="reaction ID" value="UER00131"/>
</dbReference>
<dbReference type="Proteomes" id="UP000294743">
    <property type="component" value="Unassembled WGS sequence"/>
</dbReference>
<feature type="domain" description="SAICAR synthetase/ADE2 N-terminal" evidence="8">
    <location>
        <begin position="4"/>
        <end position="209"/>
    </location>
</feature>
<reference evidence="9 10" key="1">
    <citation type="submission" date="2019-03" db="EMBL/GenBank/DDBJ databases">
        <title>Genomic Encyclopedia of Type Strains, Phase IV (KMG-IV): sequencing the most valuable type-strain genomes for metagenomic binning, comparative biology and taxonomic classification.</title>
        <authorList>
            <person name="Goeker M."/>
        </authorList>
    </citation>
    <scope>NUCLEOTIDE SEQUENCE [LARGE SCALE GENOMIC DNA]</scope>
    <source>
        <strain evidence="9 10">DSM 28867</strain>
    </source>
</reference>
<comment type="caution">
    <text evidence="9">The sequence shown here is derived from an EMBL/GenBank/DDBJ whole genome shotgun (WGS) entry which is preliminary data.</text>
</comment>
<accession>A0A4R7ZGL9</accession>
<dbReference type="AlphaFoldDB" id="A0A4R7ZGL9"/>
<dbReference type="SUPFAM" id="SSF56104">
    <property type="entry name" value="SAICAR synthase-like"/>
    <property type="match status" value="1"/>
</dbReference>
<dbReference type="InterPro" id="IPR028923">
    <property type="entry name" value="SAICAR_synt/ADE2_N"/>
</dbReference>
<dbReference type="PANTHER" id="PTHR43599:SF3">
    <property type="entry name" value="SI:DKEY-6E2.2"/>
    <property type="match status" value="1"/>
</dbReference>
<evidence type="ECO:0000256" key="4">
    <source>
        <dbReference type="ARBA" id="ARBA00022755"/>
    </source>
</evidence>